<protein>
    <recommendedName>
        <fullName evidence="4">Lipoprotein</fullName>
    </recommendedName>
</protein>
<feature type="chain" id="PRO_5024975145" description="Lipoprotein" evidence="2">
    <location>
        <begin position="34"/>
        <end position="232"/>
    </location>
</feature>
<evidence type="ECO:0000313" key="3">
    <source>
        <dbReference type="EMBL" id="MQS08712.1"/>
    </source>
</evidence>
<accession>A0A646II29</accession>
<comment type="caution">
    <text evidence="3">The sequence shown here is derived from an EMBL/GenBank/DDBJ whole genome shotgun (WGS) entry which is preliminary data.</text>
</comment>
<keyword evidence="2" id="KW-0732">Signal</keyword>
<dbReference type="RefSeq" id="WP_153427161.1">
    <property type="nucleotide sequence ID" value="NZ_VJYJ02000498.1"/>
</dbReference>
<proteinExistence type="predicted"/>
<gene>
    <name evidence="3" type="ORF">FNX48_016435</name>
</gene>
<dbReference type="Proteomes" id="UP000315516">
    <property type="component" value="Unassembled WGS sequence"/>
</dbReference>
<dbReference type="EMBL" id="VJYJ02000498">
    <property type="protein sequence ID" value="MQS08712.1"/>
    <property type="molecule type" value="Genomic_DNA"/>
</dbReference>
<evidence type="ECO:0000256" key="1">
    <source>
        <dbReference type="SAM" id="MobiDB-lite"/>
    </source>
</evidence>
<feature type="region of interest" description="Disordered" evidence="1">
    <location>
        <begin position="28"/>
        <end position="80"/>
    </location>
</feature>
<evidence type="ECO:0000256" key="2">
    <source>
        <dbReference type="SAM" id="SignalP"/>
    </source>
</evidence>
<reference evidence="3" key="1">
    <citation type="submission" date="2019-10" db="EMBL/GenBank/DDBJ databases">
        <title>Streptomyces sp. nov., a novel actinobacterium isolated from alkaline environment.</title>
        <authorList>
            <person name="Golinska P."/>
        </authorList>
    </citation>
    <scope>NUCLEOTIDE SEQUENCE</scope>
    <source>
        <strain evidence="3">IF17</strain>
    </source>
</reference>
<sequence>MSGGTSRNGRLRTVVVGVAGAALLLTGCSSSDAGEENDPIAGAETASPEPTEEADDEANGDDETGNAPEDSIERPEIDLGDDLENIYEDEETGDPVKDAILRDSQGFQDAVAEGIVHHETDRPAVRFYIKGDALDQTVQLINTIIDRGNSSIGTTRYFNREVTVFEGGTSAAVLLCRDFSGVSTIDFESREVTKEADTEAKPALYAARVELNDQGVWQTSEYTVTSEAPECQ</sequence>
<evidence type="ECO:0008006" key="4">
    <source>
        <dbReference type="Google" id="ProtNLM"/>
    </source>
</evidence>
<name>A0A646II29_9ACTN</name>
<feature type="signal peptide" evidence="2">
    <location>
        <begin position="1"/>
        <end position="33"/>
    </location>
</feature>
<dbReference type="PROSITE" id="PS51257">
    <property type="entry name" value="PROKAR_LIPOPROTEIN"/>
    <property type="match status" value="1"/>
</dbReference>
<dbReference type="AlphaFoldDB" id="A0A646II29"/>
<dbReference type="OrthoDB" id="4323476at2"/>
<feature type="compositionally biased region" description="Acidic residues" evidence="1">
    <location>
        <begin position="50"/>
        <end position="64"/>
    </location>
</feature>
<organism evidence="3">
    <name type="scientific">Streptomyces alkaliphilus</name>
    <dbReference type="NCBI Taxonomy" id="1472722"/>
    <lineage>
        <taxon>Bacteria</taxon>
        <taxon>Bacillati</taxon>
        <taxon>Actinomycetota</taxon>
        <taxon>Actinomycetes</taxon>
        <taxon>Kitasatosporales</taxon>
        <taxon>Streptomycetaceae</taxon>
        <taxon>Streptomyces</taxon>
    </lineage>
</organism>